<sequence length="338" mass="38716">MMKSVALKAANILAETGVFRFFCPQSVPVFMIHRMTTEDSNAVGRLSVNTLRRHLSYLRDNGFHVLSMGELWRFISEGQAVPPKSVAFTIDDGFSDHSDLAAKVFDEFGFVLNFFVITGFLDRKLWPWDDQLAFGLAHAKRRKAKLRLPSGDLYCIDLRVKTRGQQVRALRNCLKQECQSDVYPWLKSELFSELGVPFPEDIPADYAPMSWEDARALVRQGHGVYPHTYSHRILASLEPEEQLFEIRESFSRVSDEIGGPVRVFAYPTGRKSDYDSTAIDCLKRTEADMSFTTTPGYVKEGVNPYEIPRFSLPESHDQFKQIVNRFEAFKERIRAVRP</sequence>
<evidence type="ECO:0000313" key="5">
    <source>
        <dbReference type="Proteomes" id="UP000663555"/>
    </source>
</evidence>
<dbReference type="PANTHER" id="PTHR34216:SF3">
    <property type="entry name" value="POLY-BETA-1,6-N-ACETYL-D-GLUCOSAMINE N-DEACETYLASE"/>
    <property type="match status" value="1"/>
</dbReference>
<dbReference type="InterPro" id="IPR002509">
    <property type="entry name" value="NODB_dom"/>
</dbReference>
<dbReference type="InterPro" id="IPR051398">
    <property type="entry name" value="Polysacch_Deacetylase"/>
</dbReference>
<reference evidence="4 5" key="1">
    <citation type="submission" date="2021-03" db="EMBL/GenBank/DDBJ databases">
        <title>Genome sequencing of Marinobacter sp. LPB0319.</title>
        <authorList>
            <person name="Kim J."/>
        </authorList>
    </citation>
    <scope>NUCLEOTIDE SEQUENCE [LARGE SCALE GENOMIC DNA]</scope>
    <source>
        <strain evidence="4 5">LPB0319</strain>
    </source>
</reference>
<dbReference type="Pfam" id="PF01522">
    <property type="entry name" value="Polysacc_deac_1"/>
    <property type="match status" value="1"/>
</dbReference>
<protein>
    <submittedName>
        <fullName evidence="4">Polysaccharide deacetylase family protein</fullName>
    </submittedName>
</protein>
<comment type="subcellular location">
    <subcellularLocation>
        <location evidence="1">Secreted</location>
    </subcellularLocation>
</comment>
<evidence type="ECO:0000313" key="4">
    <source>
        <dbReference type="EMBL" id="QSP93669.1"/>
    </source>
</evidence>
<feature type="domain" description="NodB homology" evidence="3">
    <location>
        <begin position="84"/>
        <end position="338"/>
    </location>
</feature>
<dbReference type="CDD" id="cd10918">
    <property type="entry name" value="CE4_NodB_like_5s_6s"/>
    <property type="match status" value="1"/>
</dbReference>
<accession>A0ABX7MNA3</accession>
<evidence type="ECO:0000256" key="2">
    <source>
        <dbReference type="ARBA" id="ARBA00022729"/>
    </source>
</evidence>
<organism evidence="4 5">
    <name type="scientific">Marinobacter salinisoli</name>
    <dbReference type="NCBI Taxonomy" id="2769486"/>
    <lineage>
        <taxon>Bacteria</taxon>
        <taxon>Pseudomonadati</taxon>
        <taxon>Pseudomonadota</taxon>
        <taxon>Gammaproteobacteria</taxon>
        <taxon>Pseudomonadales</taxon>
        <taxon>Marinobacteraceae</taxon>
        <taxon>Marinobacter</taxon>
    </lineage>
</organism>
<proteinExistence type="predicted"/>
<gene>
    <name evidence="4" type="ORF">LPB19_10680</name>
</gene>
<evidence type="ECO:0000256" key="1">
    <source>
        <dbReference type="ARBA" id="ARBA00004613"/>
    </source>
</evidence>
<name>A0ABX7MNA3_9GAMM</name>
<dbReference type="InterPro" id="IPR011330">
    <property type="entry name" value="Glyco_hydro/deAcase_b/a-brl"/>
</dbReference>
<dbReference type="PANTHER" id="PTHR34216">
    <property type="match status" value="1"/>
</dbReference>
<keyword evidence="2" id="KW-0732">Signal</keyword>
<dbReference type="RefSeq" id="WP_206642891.1">
    <property type="nucleotide sequence ID" value="NZ_CP071247.1"/>
</dbReference>
<dbReference type="SUPFAM" id="SSF88713">
    <property type="entry name" value="Glycoside hydrolase/deacetylase"/>
    <property type="match status" value="1"/>
</dbReference>
<keyword evidence="5" id="KW-1185">Reference proteome</keyword>
<dbReference type="PROSITE" id="PS51677">
    <property type="entry name" value="NODB"/>
    <property type="match status" value="1"/>
</dbReference>
<dbReference type="Proteomes" id="UP000663555">
    <property type="component" value="Chromosome"/>
</dbReference>
<dbReference type="Gene3D" id="3.20.20.370">
    <property type="entry name" value="Glycoside hydrolase/deacetylase"/>
    <property type="match status" value="1"/>
</dbReference>
<dbReference type="EMBL" id="CP071247">
    <property type="protein sequence ID" value="QSP93669.1"/>
    <property type="molecule type" value="Genomic_DNA"/>
</dbReference>
<evidence type="ECO:0000259" key="3">
    <source>
        <dbReference type="PROSITE" id="PS51677"/>
    </source>
</evidence>